<feature type="domain" description="Amidase" evidence="1">
    <location>
        <begin position="369"/>
        <end position="416"/>
    </location>
</feature>
<protein>
    <recommendedName>
        <fullName evidence="1">Amidase domain-containing protein</fullName>
    </recommendedName>
</protein>
<dbReference type="Pfam" id="PF01425">
    <property type="entry name" value="Amidase"/>
    <property type="match status" value="3"/>
</dbReference>
<dbReference type="SUPFAM" id="SSF75304">
    <property type="entry name" value="Amidase signature (AS) enzymes"/>
    <property type="match status" value="3"/>
</dbReference>
<dbReference type="AlphaFoldDB" id="A0A2N9HED0"/>
<evidence type="ECO:0000313" key="2">
    <source>
        <dbReference type="EMBL" id="SPD10265.1"/>
    </source>
</evidence>
<name>A0A2N9HED0_FAGSY</name>
<dbReference type="PANTHER" id="PTHR46310:SF7">
    <property type="entry name" value="AMIDASE 1"/>
    <property type="match status" value="1"/>
</dbReference>
<dbReference type="Gene3D" id="3.90.1300.10">
    <property type="entry name" value="Amidase signature (AS) domain"/>
    <property type="match status" value="3"/>
</dbReference>
<proteinExistence type="predicted"/>
<reference evidence="2" key="1">
    <citation type="submission" date="2018-02" db="EMBL/GenBank/DDBJ databases">
        <authorList>
            <person name="Cohen D.B."/>
            <person name="Kent A.D."/>
        </authorList>
    </citation>
    <scope>NUCLEOTIDE SEQUENCE</scope>
</reference>
<evidence type="ECO:0000259" key="1">
    <source>
        <dbReference type="Pfam" id="PF01425"/>
    </source>
</evidence>
<dbReference type="PANTHER" id="PTHR46310">
    <property type="entry name" value="AMIDASE 1"/>
    <property type="match status" value="1"/>
</dbReference>
<feature type="domain" description="Amidase" evidence="1">
    <location>
        <begin position="247"/>
        <end position="302"/>
    </location>
</feature>
<dbReference type="EMBL" id="OIVN01003318">
    <property type="protein sequence ID" value="SPD10265.1"/>
    <property type="molecule type" value="Genomic_DNA"/>
</dbReference>
<accession>A0A2N9HED0</accession>
<gene>
    <name evidence="2" type="ORF">FSB_LOCUS38147</name>
</gene>
<organism evidence="2">
    <name type="scientific">Fagus sylvatica</name>
    <name type="common">Beechnut</name>
    <dbReference type="NCBI Taxonomy" id="28930"/>
    <lineage>
        <taxon>Eukaryota</taxon>
        <taxon>Viridiplantae</taxon>
        <taxon>Streptophyta</taxon>
        <taxon>Embryophyta</taxon>
        <taxon>Tracheophyta</taxon>
        <taxon>Spermatophyta</taxon>
        <taxon>Magnoliopsida</taxon>
        <taxon>eudicotyledons</taxon>
        <taxon>Gunneridae</taxon>
        <taxon>Pentapetalae</taxon>
        <taxon>rosids</taxon>
        <taxon>fabids</taxon>
        <taxon>Fagales</taxon>
        <taxon>Fagaceae</taxon>
        <taxon>Fagus</taxon>
    </lineage>
</organism>
<dbReference type="InterPro" id="IPR023631">
    <property type="entry name" value="Amidase_dom"/>
</dbReference>
<dbReference type="InterPro" id="IPR036928">
    <property type="entry name" value="AS_sf"/>
</dbReference>
<sequence length="467" mass="50667">MTEYVTGFRNPDWVRTHLTVASTAPAILAVLRGAKMCRSFNVYIVNGENKHYGTPRNPCVPDRVPGGSFSGSAVAVGAKLVAFALRILGFWPSHDAISTAGVIPLVQSFDTVGKFSTLHLKVYGKCFIGQTGRLGASHSLIPTSHLECLARGSVILNRVGQVLLQFPDVDLFKPSRIIIAEDFFQLLDIPNDLVTQPLVKSVETLSGSLRTVKGKVPSLKQFIFKGNTDQESNTPSLAALSSAMRLIIGINRENKHYGTPRIPCVSDRVPGGPSNGYAVAVGTDMGRSVRVPASYYGILGKKRHLVNRAVLEDHVKDKVPGQHIPLGVYDNLPVSISLLEKHGSDEFLLNLVETLYDTLKEEVDIVEKMGTDTGGSVRVPASYCGILGFRPSHDAISTAGVIPSAQSFDTVGHLIKCAVLEDYVNDRVSSLKQFNSKGNTDQESNIPSLAALSKFHAVDYIDYRVRI</sequence>
<feature type="domain" description="Amidase" evidence="1">
    <location>
        <begin position="43"/>
        <end position="85"/>
    </location>
</feature>